<evidence type="ECO:0000313" key="1">
    <source>
        <dbReference type="EMBL" id="PON44549.1"/>
    </source>
</evidence>
<organism evidence="1 2">
    <name type="scientific">Parasponia andersonii</name>
    <name type="common">Sponia andersonii</name>
    <dbReference type="NCBI Taxonomy" id="3476"/>
    <lineage>
        <taxon>Eukaryota</taxon>
        <taxon>Viridiplantae</taxon>
        <taxon>Streptophyta</taxon>
        <taxon>Embryophyta</taxon>
        <taxon>Tracheophyta</taxon>
        <taxon>Spermatophyta</taxon>
        <taxon>Magnoliopsida</taxon>
        <taxon>eudicotyledons</taxon>
        <taxon>Gunneridae</taxon>
        <taxon>Pentapetalae</taxon>
        <taxon>rosids</taxon>
        <taxon>fabids</taxon>
        <taxon>Rosales</taxon>
        <taxon>Cannabaceae</taxon>
        <taxon>Parasponia</taxon>
    </lineage>
</organism>
<proteinExistence type="predicted"/>
<accession>A0A2P5B6X1</accession>
<reference evidence="2" key="1">
    <citation type="submission" date="2016-06" db="EMBL/GenBank/DDBJ databases">
        <title>Parallel loss of symbiosis genes in relatives of nitrogen-fixing non-legume Parasponia.</title>
        <authorList>
            <person name="Van Velzen R."/>
            <person name="Holmer R."/>
            <person name="Bu F."/>
            <person name="Rutten L."/>
            <person name="Van Zeijl A."/>
            <person name="Liu W."/>
            <person name="Santuari L."/>
            <person name="Cao Q."/>
            <person name="Sharma T."/>
            <person name="Shen D."/>
            <person name="Roswanjaya Y."/>
            <person name="Wardhani T."/>
            <person name="Kalhor M.S."/>
            <person name="Jansen J."/>
            <person name="Van den Hoogen J."/>
            <person name="Gungor B."/>
            <person name="Hartog M."/>
            <person name="Hontelez J."/>
            <person name="Verver J."/>
            <person name="Yang W.-C."/>
            <person name="Schijlen E."/>
            <person name="Repin R."/>
            <person name="Schilthuizen M."/>
            <person name="Schranz E."/>
            <person name="Heidstra R."/>
            <person name="Miyata K."/>
            <person name="Fedorova E."/>
            <person name="Kohlen W."/>
            <person name="Bisseling T."/>
            <person name="Smit S."/>
            <person name="Geurts R."/>
        </authorList>
    </citation>
    <scope>NUCLEOTIDE SEQUENCE [LARGE SCALE GENOMIC DNA]</scope>
    <source>
        <strain evidence="2">cv. WU1-14</strain>
    </source>
</reference>
<protein>
    <submittedName>
        <fullName evidence="1">Uncharacterized protein</fullName>
    </submittedName>
</protein>
<evidence type="ECO:0000313" key="2">
    <source>
        <dbReference type="Proteomes" id="UP000237105"/>
    </source>
</evidence>
<dbReference type="EMBL" id="JXTB01000348">
    <property type="protein sequence ID" value="PON44549.1"/>
    <property type="molecule type" value="Genomic_DNA"/>
</dbReference>
<comment type="caution">
    <text evidence="1">The sequence shown here is derived from an EMBL/GenBank/DDBJ whole genome shotgun (WGS) entry which is preliminary data.</text>
</comment>
<sequence>MLVPILLPEGCGGGHWFPTNVKPKLRMVDTWDSIVVSRHKIARGEATRKVFHADDVRLKLLALIVGHDLNKVKSTCCRDTEEHFDKIRDQQGVSIGEEGVKIFKGLVHSPIKSPVDSRFATKKLKARNMFIGTSLAHRTHDAKCRQLGLTSS</sequence>
<keyword evidence="2" id="KW-1185">Reference proteome</keyword>
<name>A0A2P5B6X1_PARAD</name>
<gene>
    <name evidence="1" type="ORF">PanWU01x14_266270</name>
</gene>
<dbReference type="AlphaFoldDB" id="A0A2P5B6X1"/>
<dbReference type="Proteomes" id="UP000237105">
    <property type="component" value="Unassembled WGS sequence"/>
</dbReference>